<proteinExistence type="predicted"/>
<accession>A0A840YHG9</accession>
<gene>
    <name evidence="1" type="ORF">FHT02_003603</name>
</gene>
<dbReference type="InterPro" id="IPR036390">
    <property type="entry name" value="WH_DNA-bd_sf"/>
</dbReference>
<dbReference type="Proteomes" id="UP000527143">
    <property type="component" value="Unassembled WGS sequence"/>
</dbReference>
<evidence type="ECO:0000313" key="1">
    <source>
        <dbReference type="EMBL" id="MBB5712344.1"/>
    </source>
</evidence>
<organism evidence="1 2">
    <name type="scientific">Sphingomonas xinjiangensis</name>
    <dbReference type="NCBI Taxonomy" id="643568"/>
    <lineage>
        <taxon>Bacteria</taxon>
        <taxon>Pseudomonadati</taxon>
        <taxon>Pseudomonadota</taxon>
        <taxon>Alphaproteobacteria</taxon>
        <taxon>Sphingomonadales</taxon>
        <taxon>Sphingomonadaceae</taxon>
        <taxon>Sphingomonas</taxon>
    </lineage>
</organism>
<sequence length="137" mass="14782">MTSIAANDLPVPPSRHQCAIDMTVLELATFLRTYRSGVPSSTGEIAATLGSWFRCDIDLGTVSGALSGMVSRGWLTSHASGFRATRAGRRHARGHLQGIVRMLDQGTNYFDVAVMMSMLGIAKAELDGEHDDENLDD</sequence>
<reference evidence="1 2" key="1">
    <citation type="submission" date="2020-08" db="EMBL/GenBank/DDBJ databases">
        <title>Genomic Encyclopedia of Type Strains, Phase IV (KMG-IV): sequencing the most valuable type-strain genomes for metagenomic binning, comparative biology and taxonomic classification.</title>
        <authorList>
            <person name="Goeker M."/>
        </authorList>
    </citation>
    <scope>NUCLEOTIDE SEQUENCE [LARGE SCALE GENOMIC DNA]</scope>
    <source>
        <strain evidence="1 2">DSM 26736</strain>
    </source>
</reference>
<keyword evidence="2" id="KW-1185">Reference proteome</keyword>
<dbReference type="SUPFAM" id="SSF46785">
    <property type="entry name" value="Winged helix' DNA-binding domain"/>
    <property type="match status" value="1"/>
</dbReference>
<dbReference type="EMBL" id="JACIJF010000016">
    <property type="protein sequence ID" value="MBB5712344.1"/>
    <property type="molecule type" value="Genomic_DNA"/>
</dbReference>
<evidence type="ECO:0000313" key="2">
    <source>
        <dbReference type="Proteomes" id="UP000527143"/>
    </source>
</evidence>
<dbReference type="AlphaFoldDB" id="A0A840YHG9"/>
<comment type="caution">
    <text evidence="1">The sequence shown here is derived from an EMBL/GenBank/DDBJ whole genome shotgun (WGS) entry which is preliminary data.</text>
</comment>
<protein>
    <submittedName>
        <fullName evidence="1">Uncharacterized protein</fullName>
    </submittedName>
</protein>
<dbReference type="RefSeq" id="WP_184090730.1">
    <property type="nucleotide sequence ID" value="NZ_JACIJF010000016.1"/>
</dbReference>
<name>A0A840YHG9_9SPHN</name>